<dbReference type="AlphaFoldDB" id="A0AAD5QD54"/>
<comment type="caution">
    <text evidence="2">The sequence shown here is derived from an EMBL/GenBank/DDBJ whole genome shotgun (WGS) entry which is preliminary data.</text>
</comment>
<name>A0AAD5QD54_PARTN</name>
<evidence type="ECO:0000256" key="1">
    <source>
        <dbReference type="SAM" id="SignalP"/>
    </source>
</evidence>
<reference evidence="2" key="1">
    <citation type="submission" date="2021-06" db="EMBL/GenBank/DDBJ databases">
        <title>Parelaphostrongylus tenuis whole genome reference sequence.</title>
        <authorList>
            <person name="Garwood T.J."/>
            <person name="Larsen P.A."/>
            <person name="Fountain-Jones N.M."/>
            <person name="Garbe J.R."/>
            <person name="Macchietto M.G."/>
            <person name="Kania S.A."/>
            <person name="Gerhold R.W."/>
            <person name="Richards J.E."/>
            <person name="Wolf T.M."/>
        </authorList>
    </citation>
    <scope>NUCLEOTIDE SEQUENCE</scope>
    <source>
        <strain evidence="2">MNPRO001-30</strain>
        <tissue evidence="2">Meninges</tissue>
    </source>
</reference>
<evidence type="ECO:0000313" key="2">
    <source>
        <dbReference type="EMBL" id="KAJ1346977.1"/>
    </source>
</evidence>
<dbReference type="EMBL" id="JAHQIW010000249">
    <property type="protein sequence ID" value="KAJ1346977.1"/>
    <property type="molecule type" value="Genomic_DNA"/>
</dbReference>
<evidence type="ECO:0000313" key="3">
    <source>
        <dbReference type="Proteomes" id="UP001196413"/>
    </source>
</evidence>
<keyword evidence="3" id="KW-1185">Reference proteome</keyword>
<organism evidence="2 3">
    <name type="scientific">Parelaphostrongylus tenuis</name>
    <name type="common">Meningeal worm</name>
    <dbReference type="NCBI Taxonomy" id="148309"/>
    <lineage>
        <taxon>Eukaryota</taxon>
        <taxon>Metazoa</taxon>
        <taxon>Ecdysozoa</taxon>
        <taxon>Nematoda</taxon>
        <taxon>Chromadorea</taxon>
        <taxon>Rhabditida</taxon>
        <taxon>Rhabditina</taxon>
        <taxon>Rhabditomorpha</taxon>
        <taxon>Strongyloidea</taxon>
        <taxon>Metastrongylidae</taxon>
        <taxon>Parelaphostrongylus</taxon>
    </lineage>
</organism>
<feature type="signal peptide" evidence="1">
    <location>
        <begin position="1"/>
        <end position="20"/>
    </location>
</feature>
<sequence>MMMMTTCVIFSNTVTTTCLAMGVPDFKPRHGFLEQGDVASVVNRVLRMITSGPFGVHFATAAATVT</sequence>
<feature type="chain" id="PRO_5042041218" evidence="1">
    <location>
        <begin position="21"/>
        <end position="66"/>
    </location>
</feature>
<keyword evidence="1" id="KW-0732">Signal</keyword>
<gene>
    <name evidence="2" type="ORF">KIN20_001911</name>
</gene>
<proteinExistence type="predicted"/>
<dbReference type="Proteomes" id="UP001196413">
    <property type="component" value="Unassembled WGS sequence"/>
</dbReference>
<protein>
    <submittedName>
        <fullName evidence="2">Uncharacterized protein</fullName>
    </submittedName>
</protein>
<accession>A0AAD5QD54</accession>